<protein>
    <submittedName>
        <fullName evidence="4">Acetylxylan esterase</fullName>
        <ecNumber evidence="4">3.1.1.72</ecNumber>
    </submittedName>
</protein>
<keyword evidence="1 4" id="KW-0378">Hydrolase</keyword>
<evidence type="ECO:0000313" key="4">
    <source>
        <dbReference type="EMBL" id="QDT89418.1"/>
    </source>
</evidence>
<sequence length="406" mass="44092" precursor="true">MKFARRVVFNLSLCLTLIACFSASTIVDAAEKEPTLLWPEGAPGAKGTEDADQPGLWIYSAPEDKRTGAGVVVCPGGGYGGLAVDTEGHQIAQFLNRNGISAFVLRYRLGRQYPHPIPMQDVQRAIRFVRKDAAKWGVDPQRIGVMGFSAGGHLASTAATHFDTGIRASSDSIDQISCRPDFAILCYPVITMSQDFGHKGSARNLLGESPDPELLKLMSNELQVTAETPPTFLFHTSDDKVVPPMNSVAFYQALNKAGVPAEMHIFRHGRHGVSLAPGYPALSVWPDLLLNWMKSSGFLTDAKRSAVEGTITVDGSPLRWGTITFKPVGEHTENKPAVCGRVLNGKFSIPEAYGPVQGTNSIEVINMGDFKPFPTQDDFKRVTQTGQIKFNIFSGKNDLALDLKSK</sequence>
<dbReference type="PROSITE" id="PS51257">
    <property type="entry name" value="PROKAR_LIPOPROTEIN"/>
    <property type="match status" value="1"/>
</dbReference>
<evidence type="ECO:0000313" key="5">
    <source>
        <dbReference type="Proteomes" id="UP000316855"/>
    </source>
</evidence>
<evidence type="ECO:0000256" key="2">
    <source>
        <dbReference type="SAM" id="SignalP"/>
    </source>
</evidence>
<organism evidence="4 5">
    <name type="scientific">Gimesia algae</name>
    <dbReference type="NCBI Taxonomy" id="2527971"/>
    <lineage>
        <taxon>Bacteria</taxon>
        <taxon>Pseudomonadati</taxon>
        <taxon>Planctomycetota</taxon>
        <taxon>Planctomycetia</taxon>
        <taxon>Planctomycetales</taxon>
        <taxon>Planctomycetaceae</taxon>
        <taxon>Gimesia</taxon>
    </lineage>
</organism>
<keyword evidence="2" id="KW-0732">Signal</keyword>
<dbReference type="EMBL" id="CP036343">
    <property type="protein sequence ID" value="QDT89418.1"/>
    <property type="molecule type" value="Genomic_DNA"/>
</dbReference>
<accession>A0A517V8V2</accession>
<keyword evidence="5" id="KW-1185">Reference proteome</keyword>
<dbReference type="AlphaFoldDB" id="A0A517V8V2"/>
<dbReference type="OrthoDB" id="9794725at2"/>
<dbReference type="Pfam" id="PF20434">
    <property type="entry name" value="BD-FAE"/>
    <property type="match status" value="1"/>
</dbReference>
<dbReference type="PANTHER" id="PTHR48081">
    <property type="entry name" value="AB HYDROLASE SUPERFAMILY PROTEIN C4A8.06C"/>
    <property type="match status" value="1"/>
</dbReference>
<reference evidence="4 5" key="1">
    <citation type="submission" date="2019-02" db="EMBL/GenBank/DDBJ databases">
        <title>Deep-cultivation of Planctomycetes and their phenomic and genomic characterization uncovers novel biology.</title>
        <authorList>
            <person name="Wiegand S."/>
            <person name="Jogler M."/>
            <person name="Boedeker C."/>
            <person name="Pinto D."/>
            <person name="Vollmers J."/>
            <person name="Rivas-Marin E."/>
            <person name="Kohn T."/>
            <person name="Peeters S.H."/>
            <person name="Heuer A."/>
            <person name="Rast P."/>
            <person name="Oberbeckmann S."/>
            <person name="Bunk B."/>
            <person name="Jeske O."/>
            <person name="Meyerdierks A."/>
            <person name="Storesund J.E."/>
            <person name="Kallscheuer N."/>
            <person name="Luecker S."/>
            <person name="Lage O.M."/>
            <person name="Pohl T."/>
            <person name="Merkel B.J."/>
            <person name="Hornburger P."/>
            <person name="Mueller R.-W."/>
            <person name="Bruemmer F."/>
            <person name="Labrenz M."/>
            <person name="Spormann A.M."/>
            <person name="Op den Camp H."/>
            <person name="Overmann J."/>
            <person name="Amann R."/>
            <person name="Jetten M.S.M."/>
            <person name="Mascher T."/>
            <person name="Medema M.H."/>
            <person name="Devos D.P."/>
            <person name="Kaster A.-K."/>
            <person name="Ovreas L."/>
            <person name="Rohde M."/>
            <person name="Galperin M.Y."/>
            <person name="Jogler C."/>
        </authorList>
    </citation>
    <scope>NUCLEOTIDE SEQUENCE [LARGE SCALE GENOMIC DNA]</scope>
    <source>
        <strain evidence="4 5">Pan161</strain>
    </source>
</reference>
<dbReference type="RefSeq" id="WP_145224619.1">
    <property type="nucleotide sequence ID" value="NZ_CP036343.1"/>
</dbReference>
<evidence type="ECO:0000259" key="3">
    <source>
        <dbReference type="Pfam" id="PF20434"/>
    </source>
</evidence>
<dbReference type="Gene3D" id="3.40.50.1820">
    <property type="entry name" value="alpha/beta hydrolase"/>
    <property type="match status" value="1"/>
</dbReference>
<feature type="chain" id="PRO_5022092429" evidence="2">
    <location>
        <begin position="30"/>
        <end position="406"/>
    </location>
</feature>
<evidence type="ECO:0000256" key="1">
    <source>
        <dbReference type="ARBA" id="ARBA00022801"/>
    </source>
</evidence>
<dbReference type="SUPFAM" id="SSF53474">
    <property type="entry name" value="alpha/beta-Hydrolases"/>
    <property type="match status" value="1"/>
</dbReference>
<gene>
    <name evidence="4" type="primary">axeA1_1</name>
    <name evidence="4" type="ORF">Pan161_10470</name>
</gene>
<name>A0A517V8V2_9PLAN</name>
<dbReference type="EC" id="3.1.1.72" evidence="4"/>
<proteinExistence type="predicted"/>
<feature type="domain" description="BD-FAE-like" evidence="3">
    <location>
        <begin position="58"/>
        <end position="254"/>
    </location>
</feature>
<dbReference type="Proteomes" id="UP000316855">
    <property type="component" value="Chromosome"/>
</dbReference>
<dbReference type="InterPro" id="IPR050300">
    <property type="entry name" value="GDXG_lipolytic_enzyme"/>
</dbReference>
<dbReference type="InterPro" id="IPR049492">
    <property type="entry name" value="BD-FAE-like_dom"/>
</dbReference>
<dbReference type="PANTHER" id="PTHR48081:SF6">
    <property type="entry name" value="PEPTIDASE S9 PROLYL OLIGOPEPTIDASE CATALYTIC DOMAIN-CONTAINING PROTEIN"/>
    <property type="match status" value="1"/>
</dbReference>
<feature type="signal peptide" evidence="2">
    <location>
        <begin position="1"/>
        <end position="29"/>
    </location>
</feature>
<dbReference type="KEGG" id="gax:Pan161_10470"/>
<dbReference type="InterPro" id="IPR029058">
    <property type="entry name" value="AB_hydrolase_fold"/>
</dbReference>
<dbReference type="GO" id="GO:0046555">
    <property type="term" value="F:acetylxylan esterase activity"/>
    <property type="evidence" value="ECO:0007669"/>
    <property type="project" value="UniProtKB-EC"/>
</dbReference>